<comment type="caution">
    <text evidence="2">The sequence shown here is derived from an EMBL/GenBank/DDBJ whole genome shotgun (WGS) entry which is preliminary data.</text>
</comment>
<sequence>MTPSIGNDDDLTDLQRQALGKVRRLISGEATIADVEDAKAWQARSAAHKEAFAFAGRLWGQLGPAGQNVLARSGEDLLAPARPAFRPSRRLLVGGALAACAAYVVVRPPLQLWPSMSELAADHRTAAGEQKSVRLVDGASIELNTRTSVALAKSATNTTTNQIELIDGEALIDTGRQLTSPLTVIAGNGRVSATGARFNVRHDGTLSCVTCLAGVVDFARFGATRRLEARQQYTYGGQNPGAVAAADLTAVTAWQEGLLVFHQTPLAKVVAEINRYRPGKIVLMNASLGERSVNARFRVQNVDEIMTLAQQVFGAKVTSLPGGLVFLS</sequence>
<dbReference type="InterPro" id="IPR006860">
    <property type="entry name" value="FecR"/>
</dbReference>
<dbReference type="GO" id="GO:0016989">
    <property type="term" value="F:sigma factor antagonist activity"/>
    <property type="evidence" value="ECO:0007669"/>
    <property type="project" value="TreeGrafter"/>
</dbReference>
<evidence type="ECO:0000313" key="2">
    <source>
        <dbReference type="EMBL" id="KZD24066.1"/>
    </source>
</evidence>
<feature type="domain" description="FecR protein" evidence="1">
    <location>
        <begin position="122"/>
        <end position="216"/>
    </location>
</feature>
<dbReference type="STRING" id="943830.A4A58_24770"/>
<accession>A0A164A067</accession>
<dbReference type="EMBL" id="LVYV01000006">
    <property type="protein sequence ID" value="KZD24066.1"/>
    <property type="molecule type" value="Genomic_DNA"/>
</dbReference>
<evidence type="ECO:0000259" key="1">
    <source>
        <dbReference type="Pfam" id="PF04773"/>
    </source>
</evidence>
<dbReference type="InterPro" id="IPR012373">
    <property type="entry name" value="Ferrdict_sens_TM"/>
</dbReference>
<reference evidence="2 3" key="1">
    <citation type="submission" date="2016-03" db="EMBL/GenBank/DDBJ databases">
        <title>Microsymbionts genomes from the relict species Vavilovia formosa (Stev.) Fed.</title>
        <authorList>
            <person name="Kopat V."/>
            <person name="Chirak E."/>
            <person name="Kimeklis A."/>
            <person name="Andronov E."/>
        </authorList>
    </citation>
    <scope>NUCLEOTIDE SEQUENCE [LARGE SCALE GENOMIC DNA]</scope>
    <source>
        <strain evidence="2 3">Vaf07</strain>
    </source>
</reference>
<proteinExistence type="predicted"/>
<organism evidence="2 3">
    <name type="scientific">Tardiphaga robiniae</name>
    <dbReference type="NCBI Taxonomy" id="943830"/>
    <lineage>
        <taxon>Bacteria</taxon>
        <taxon>Pseudomonadati</taxon>
        <taxon>Pseudomonadota</taxon>
        <taxon>Alphaproteobacteria</taxon>
        <taxon>Hyphomicrobiales</taxon>
        <taxon>Nitrobacteraceae</taxon>
        <taxon>Tardiphaga</taxon>
    </lineage>
</organism>
<evidence type="ECO:0000313" key="3">
    <source>
        <dbReference type="Proteomes" id="UP000076574"/>
    </source>
</evidence>
<dbReference type="OrthoDB" id="9798846at2"/>
<protein>
    <recommendedName>
        <fullName evidence="1">FecR protein domain-containing protein</fullName>
    </recommendedName>
</protein>
<dbReference type="PANTHER" id="PTHR30273">
    <property type="entry name" value="PERIPLASMIC SIGNAL SENSOR AND SIGMA FACTOR ACTIVATOR FECR-RELATED"/>
    <property type="match status" value="1"/>
</dbReference>
<dbReference type="RefSeq" id="WP_068731577.1">
    <property type="nucleotide sequence ID" value="NZ_LVYV01000006.1"/>
</dbReference>
<keyword evidence="3" id="KW-1185">Reference proteome</keyword>
<dbReference type="PIRSF" id="PIRSF018266">
    <property type="entry name" value="FecR"/>
    <property type="match status" value="1"/>
</dbReference>
<dbReference type="Gene3D" id="3.55.50.30">
    <property type="match status" value="1"/>
</dbReference>
<gene>
    <name evidence="2" type="ORF">A4A58_24770</name>
</gene>
<dbReference type="Gene3D" id="2.60.120.1440">
    <property type="match status" value="1"/>
</dbReference>
<dbReference type="Pfam" id="PF04773">
    <property type="entry name" value="FecR"/>
    <property type="match status" value="1"/>
</dbReference>
<name>A0A164A067_9BRAD</name>
<dbReference type="AlphaFoldDB" id="A0A164A067"/>
<dbReference type="Proteomes" id="UP000076574">
    <property type="component" value="Unassembled WGS sequence"/>
</dbReference>
<dbReference type="PANTHER" id="PTHR30273:SF2">
    <property type="entry name" value="PROTEIN FECR"/>
    <property type="match status" value="1"/>
</dbReference>